<dbReference type="Proteomes" id="UP000611554">
    <property type="component" value="Unassembled WGS sequence"/>
</dbReference>
<organism evidence="2 3">
    <name type="scientific">Streptosporangium pseudovulgare</name>
    <dbReference type="NCBI Taxonomy" id="35765"/>
    <lineage>
        <taxon>Bacteria</taxon>
        <taxon>Bacillati</taxon>
        <taxon>Actinomycetota</taxon>
        <taxon>Actinomycetes</taxon>
        <taxon>Streptosporangiales</taxon>
        <taxon>Streptosporangiaceae</taxon>
        <taxon>Streptosporangium</taxon>
    </lineage>
</organism>
<feature type="domain" description="SnoaL-like" evidence="1">
    <location>
        <begin position="10"/>
        <end position="89"/>
    </location>
</feature>
<keyword evidence="3" id="KW-1185">Reference proteome</keyword>
<dbReference type="Pfam" id="PF12680">
    <property type="entry name" value="SnoaL_2"/>
    <property type="match status" value="1"/>
</dbReference>
<evidence type="ECO:0000259" key="1">
    <source>
        <dbReference type="Pfam" id="PF12680"/>
    </source>
</evidence>
<evidence type="ECO:0000313" key="3">
    <source>
        <dbReference type="Proteomes" id="UP000611554"/>
    </source>
</evidence>
<accession>A0ABQ2RGK4</accession>
<reference evidence="3" key="1">
    <citation type="journal article" date="2019" name="Int. J. Syst. Evol. Microbiol.">
        <title>The Global Catalogue of Microorganisms (GCM) 10K type strain sequencing project: providing services to taxonomists for standard genome sequencing and annotation.</title>
        <authorList>
            <consortium name="The Broad Institute Genomics Platform"/>
            <consortium name="The Broad Institute Genome Sequencing Center for Infectious Disease"/>
            <person name="Wu L."/>
            <person name="Ma J."/>
        </authorList>
    </citation>
    <scope>NUCLEOTIDE SEQUENCE [LARGE SCALE GENOMIC DNA]</scope>
    <source>
        <strain evidence="3">JCM 3115</strain>
    </source>
</reference>
<dbReference type="RefSeq" id="WP_189250847.1">
    <property type="nucleotide sequence ID" value="NZ_BMQJ01000029.1"/>
</dbReference>
<dbReference type="SUPFAM" id="SSF54427">
    <property type="entry name" value="NTF2-like"/>
    <property type="match status" value="1"/>
</dbReference>
<evidence type="ECO:0000313" key="2">
    <source>
        <dbReference type="EMBL" id="GGQ31195.1"/>
    </source>
</evidence>
<dbReference type="EMBL" id="BMQJ01000029">
    <property type="protein sequence ID" value="GGQ31195.1"/>
    <property type="molecule type" value="Genomic_DNA"/>
</dbReference>
<proteinExistence type="predicted"/>
<comment type="caution">
    <text evidence="2">The sequence shown here is derived from an EMBL/GenBank/DDBJ whole genome shotgun (WGS) entry which is preliminary data.</text>
</comment>
<sequence>MDHVAARKFVDGWVAAWNAHDLDALLAHFAEDVTFRSPVAAQLLGGDGVIRGKAALRAYWAEGLRRIPGLRFEVIDSYVGVDCLVINYRNQKGGLVNEVLIFDGPLVAEGYGTYPGGDADPAGAEPAG</sequence>
<gene>
    <name evidence="2" type="ORF">GCM10010140_71530</name>
</gene>
<name>A0ABQ2RGK4_9ACTN</name>
<dbReference type="InterPro" id="IPR037401">
    <property type="entry name" value="SnoaL-like"/>
</dbReference>
<dbReference type="InterPro" id="IPR032710">
    <property type="entry name" value="NTF2-like_dom_sf"/>
</dbReference>
<dbReference type="Gene3D" id="3.10.450.50">
    <property type="match status" value="1"/>
</dbReference>
<protein>
    <recommendedName>
        <fullName evidence="1">SnoaL-like domain-containing protein</fullName>
    </recommendedName>
</protein>